<gene>
    <name evidence="2" type="ORF">CTM89_14215</name>
</gene>
<dbReference type="Proteomes" id="UP000240410">
    <property type="component" value="Unassembled WGS sequence"/>
</dbReference>
<keyword evidence="1" id="KW-1133">Transmembrane helix</keyword>
<protein>
    <submittedName>
        <fullName evidence="2">Uncharacterized protein</fullName>
    </submittedName>
</protein>
<evidence type="ECO:0000313" key="3">
    <source>
        <dbReference type="Proteomes" id="UP000240410"/>
    </source>
</evidence>
<feature type="non-terminal residue" evidence="2">
    <location>
        <position position="89"/>
    </location>
</feature>
<dbReference type="RefSeq" id="WP_219906063.1">
    <property type="nucleotide sequence ID" value="NZ_PYOJ01000018.1"/>
</dbReference>
<organism evidence="2 3">
    <name type="scientific">Photobacterium leiognathi</name>
    <dbReference type="NCBI Taxonomy" id="553611"/>
    <lineage>
        <taxon>Bacteria</taxon>
        <taxon>Pseudomonadati</taxon>
        <taxon>Pseudomonadota</taxon>
        <taxon>Gammaproteobacteria</taxon>
        <taxon>Vibrionales</taxon>
        <taxon>Vibrionaceae</taxon>
        <taxon>Photobacterium</taxon>
    </lineage>
</organism>
<keyword evidence="1" id="KW-0472">Membrane</keyword>
<dbReference type="AlphaFoldDB" id="A0A2T3M7T9"/>
<feature type="transmembrane region" description="Helical" evidence="1">
    <location>
        <begin position="9"/>
        <end position="28"/>
    </location>
</feature>
<reference evidence="2 3" key="1">
    <citation type="submission" date="2018-03" db="EMBL/GenBank/DDBJ databases">
        <title>Whole genome sequencing of Histamine producing bacteria.</title>
        <authorList>
            <person name="Butler K."/>
        </authorList>
    </citation>
    <scope>NUCLEOTIDE SEQUENCE [LARGE SCALE GENOMIC DNA]</scope>
    <source>
        <strain evidence="2 3">ATCC 33979</strain>
    </source>
</reference>
<accession>A0A2T3M7T9</accession>
<keyword evidence="1" id="KW-0812">Transmembrane</keyword>
<proteinExistence type="predicted"/>
<comment type="caution">
    <text evidence="2">The sequence shown here is derived from an EMBL/GenBank/DDBJ whole genome shotgun (WGS) entry which is preliminary data.</text>
</comment>
<sequence length="89" mass="10700">MKNIYQHRLFIITSVILFILINSSIYFLSKNKKFNFIEEKNNLNNLISKLIVSHEFQDNIYTDNIEDLKESLDSIVKYYNEIYPNLFIC</sequence>
<evidence type="ECO:0000256" key="1">
    <source>
        <dbReference type="SAM" id="Phobius"/>
    </source>
</evidence>
<name>A0A2T3M7T9_PHOLE</name>
<evidence type="ECO:0000313" key="2">
    <source>
        <dbReference type="EMBL" id="PSV88409.1"/>
    </source>
</evidence>
<dbReference type="EMBL" id="PYOJ01000018">
    <property type="protein sequence ID" value="PSV88409.1"/>
    <property type="molecule type" value="Genomic_DNA"/>
</dbReference>